<protein>
    <submittedName>
        <fullName evidence="1">Uncharacterized protein</fullName>
    </submittedName>
</protein>
<comment type="caution">
    <text evidence="1">The sequence shown here is derived from an EMBL/GenBank/DDBJ whole genome shotgun (WGS) entry which is preliminary data.</text>
</comment>
<accession>A0A0M9WFG5</accession>
<dbReference type="Proteomes" id="UP000037696">
    <property type="component" value="Unassembled WGS sequence"/>
</dbReference>
<organism evidence="1 2">
    <name type="scientific">Penicillium nordicum</name>
    <dbReference type="NCBI Taxonomy" id="229535"/>
    <lineage>
        <taxon>Eukaryota</taxon>
        <taxon>Fungi</taxon>
        <taxon>Dikarya</taxon>
        <taxon>Ascomycota</taxon>
        <taxon>Pezizomycotina</taxon>
        <taxon>Eurotiomycetes</taxon>
        <taxon>Eurotiomycetidae</taxon>
        <taxon>Eurotiales</taxon>
        <taxon>Aspergillaceae</taxon>
        <taxon>Penicillium</taxon>
    </lineage>
</organism>
<reference evidence="1 2" key="1">
    <citation type="submission" date="2015-08" db="EMBL/GenBank/DDBJ databases">
        <title>Genome sequencing of Penicillium nordicum.</title>
        <authorList>
            <person name="Nguyen H.D."/>
            <person name="Seifert K.A."/>
        </authorList>
    </citation>
    <scope>NUCLEOTIDE SEQUENCE [LARGE SCALE GENOMIC DNA]</scope>
    <source>
        <strain evidence="1 2">DAOMC 185683</strain>
    </source>
</reference>
<dbReference type="AlphaFoldDB" id="A0A0M9WFG5"/>
<gene>
    <name evidence="1" type="ORF">ACN38_g6263</name>
</gene>
<evidence type="ECO:0000313" key="1">
    <source>
        <dbReference type="EMBL" id="KOS42832.1"/>
    </source>
</evidence>
<dbReference type="EMBL" id="LHQQ01000095">
    <property type="protein sequence ID" value="KOS42832.1"/>
    <property type="molecule type" value="Genomic_DNA"/>
</dbReference>
<proteinExistence type="predicted"/>
<name>A0A0M9WFG5_9EURO</name>
<evidence type="ECO:0000313" key="2">
    <source>
        <dbReference type="Proteomes" id="UP000037696"/>
    </source>
</evidence>
<sequence length="107" mass="12530">MSILFKTSVEFFPPFRPVEIGNPSKVLNNLSCRRTEYKIQKTHPRPQFDTRVLLGSFYFLLKSQVTTETPKHQQNYLYFPRFESNPKQYLNHLGSAELPHILCTVSP</sequence>
<keyword evidence="2" id="KW-1185">Reference proteome</keyword>